<gene>
    <name evidence="10" type="primary">mviN</name>
    <name evidence="8" type="synonym">murJ</name>
    <name evidence="10" type="ORF">COU95_02985</name>
</gene>
<dbReference type="CDD" id="cd13123">
    <property type="entry name" value="MATE_MurJ_like"/>
    <property type="match status" value="1"/>
</dbReference>
<evidence type="ECO:0000256" key="2">
    <source>
        <dbReference type="ARBA" id="ARBA00022475"/>
    </source>
</evidence>
<proteinExistence type="inferred from homology"/>
<organism evidence="10 11">
    <name type="scientific">Candidatus Shapirobacteria bacterium CG10_big_fil_rev_8_21_14_0_10_40_9</name>
    <dbReference type="NCBI Taxonomy" id="1974888"/>
    <lineage>
        <taxon>Bacteria</taxon>
        <taxon>Candidatus Shapironibacteriota</taxon>
    </lineage>
</organism>
<evidence type="ECO:0000256" key="7">
    <source>
        <dbReference type="ARBA" id="ARBA00023136"/>
    </source>
</evidence>
<keyword evidence="3 8" id="KW-0812">Transmembrane</keyword>
<feature type="transmembrane region" description="Helical" evidence="8">
    <location>
        <begin position="99"/>
        <end position="125"/>
    </location>
</feature>
<dbReference type="HAMAP" id="MF_02078">
    <property type="entry name" value="MurJ_MviN"/>
    <property type="match status" value="1"/>
</dbReference>
<feature type="transmembrane region" description="Helical" evidence="8">
    <location>
        <begin position="289"/>
        <end position="306"/>
    </location>
</feature>
<feature type="transmembrane region" description="Helical" evidence="8">
    <location>
        <begin position="498"/>
        <end position="529"/>
    </location>
</feature>
<dbReference type="EMBL" id="PFEK01000058">
    <property type="protein sequence ID" value="PJE67337.1"/>
    <property type="molecule type" value="Genomic_DNA"/>
</dbReference>
<name>A0A2M8L381_9BACT</name>
<evidence type="ECO:0000256" key="3">
    <source>
        <dbReference type="ARBA" id="ARBA00022692"/>
    </source>
</evidence>
<dbReference type="Proteomes" id="UP000231474">
    <property type="component" value="Unassembled WGS sequence"/>
</dbReference>
<feature type="transmembrane region" description="Helical" evidence="8">
    <location>
        <begin position="458"/>
        <end position="478"/>
    </location>
</feature>
<dbReference type="UniPathway" id="UPA00219"/>
<accession>A0A2M8L381</accession>
<keyword evidence="5 8" id="KW-0573">Peptidoglycan synthesis</keyword>
<comment type="caution">
    <text evidence="10">The sequence shown here is derived from an EMBL/GenBank/DDBJ whole genome shotgun (WGS) entry which is preliminary data.</text>
</comment>
<comment type="pathway">
    <text evidence="8">Cell wall biogenesis; peptidoglycan biosynthesis.</text>
</comment>
<feature type="transmembrane region" description="Helical" evidence="8">
    <location>
        <begin position="173"/>
        <end position="194"/>
    </location>
</feature>
<dbReference type="PRINTS" id="PR01806">
    <property type="entry name" value="VIRFACTRMVIN"/>
</dbReference>
<evidence type="ECO:0000313" key="10">
    <source>
        <dbReference type="EMBL" id="PJE67337.1"/>
    </source>
</evidence>
<protein>
    <recommendedName>
        <fullName evidence="8">Probable lipid II flippase MurJ</fullName>
    </recommendedName>
</protein>
<reference evidence="11" key="1">
    <citation type="submission" date="2017-09" db="EMBL/GenBank/DDBJ databases">
        <title>Depth-based differentiation of microbial function through sediment-hosted aquifers and enrichment of novel symbionts in the deep terrestrial subsurface.</title>
        <authorList>
            <person name="Probst A.J."/>
            <person name="Ladd B."/>
            <person name="Jarett J.K."/>
            <person name="Geller-Mcgrath D.E."/>
            <person name="Sieber C.M.K."/>
            <person name="Emerson J.B."/>
            <person name="Anantharaman K."/>
            <person name="Thomas B.C."/>
            <person name="Malmstrom R."/>
            <person name="Stieglmeier M."/>
            <person name="Klingl A."/>
            <person name="Woyke T."/>
            <person name="Ryan C.M."/>
            <person name="Banfield J.F."/>
        </authorList>
    </citation>
    <scope>NUCLEOTIDE SEQUENCE [LARGE SCALE GENOMIC DNA]</scope>
</reference>
<sequence>MVRNIFKNGKIIFLRRQTNILSAAFVIMVTVLVSGLLGLFRDRLLAGRFFGGGEWQLDVYFAAFRLPDMIFQLLVIGALSAAFIPVFSEYLEKNKNEAYQVASSIINIVLTFFILFGLLIFIFAPQLCRLIAPSFSPEKIALMSSLTRLMLFAQVFFCISNFLTGIIQSNQRFLVPALAPVAYNLGIIFGIIALTPTFGIYGPTLGVVIGALLHFLVQIPLALKLGFSYLPLSWEFSHPGVKEIVRLMLPRTLALAVSQIEATVPVFLASSLMAGSLTIFYFAQHLMNLPVGLFGATIGQAALPALSQNSAKKDWQEFKKTFLSSFFQILYLVLPASAILLILRIPTVRLVFGTKNFPWQATILTGKTLALFTIAIFSQSIIQVLVRGFYALRNTKTPLLIGAFGVAINVFLSVLLTLRLGFGVLGLAAATSIASFIHAVLLFVFLDRKVRGFERKSVFIPLFKMSLATLVTAVFLWIPMRVLDRYILDTTRTINLIILTILASSIGLGVYILCSLIFKIGELAVFVGLAKKIGQWRKILSESEEMIDSTRTPQS</sequence>
<dbReference type="NCBIfam" id="TIGR01695">
    <property type="entry name" value="murJ_mviN"/>
    <property type="match status" value="1"/>
</dbReference>
<feature type="transmembrane region" description="Helical" evidence="8">
    <location>
        <begin position="326"/>
        <end position="345"/>
    </location>
</feature>
<keyword evidence="2 8" id="KW-1003">Cell membrane</keyword>
<dbReference type="InterPro" id="IPR004268">
    <property type="entry name" value="MurJ"/>
</dbReference>
<feature type="transmembrane region" description="Helical" evidence="8">
    <location>
        <begin position="20"/>
        <end position="40"/>
    </location>
</feature>
<dbReference type="Pfam" id="PF03023">
    <property type="entry name" value="MurJ"/>
    <property type="match status" value="1"/>
</dbReference>
<feature type="transmembrane region" description="Helical" evidence="8">
    <location>
        <begin position="424"/>
        <end position="446"/>
    </location>
</feature>
<dbReference type="PANTHER" id="PTHR47019:SF1">
    <property type="entry name" value="LIPID II FLIPPASE MURJ"/>
    <property type="match status" value="1"/>
</dbReference>
<dbReference type="AlphaFoldDB" id="A0A2M8L381"/>
<comment type="subcellular location">
    <subcellularLocation>
        <location evidence="1 8">Cell membrane</location>
        <topology evidence="1 8">Multi-pass membrane protein</topology>
    </subcellularLocation>
</comment>
<dbReference type="InterPro" id="IPR051050">
    <property type="entry name" value="Lipid_II_flippase_MurJ/MviN"/>
</dbReference>
<dbReference type="GO" id="GO:0034204">
    <property type="term" value="P:lipid translocation"/>
    <property type="evidence" value="ECO:0007669"/>
    <property type="project" value="TreeGrafter"/>
</dbReference>
<dbReference type="GO" id="GO:0009252">
    <property type="term" value="P:peptidoglycan biosynthetic process"/>
    <property type="evidence" value="ECO:0007669"/>
    <property type="project" value="UniProtKB-UniRule"/>
</dbReference>
<dbReference type="GO" id="GO:0008360">
    <property type="term" value="P:regulation of cell shape"/>
    <property type="evidence" value="ECO:0007669"/>
    <property type="project" value="UniProtKB-UniRule"/>
</dbReference>
<evidence type="ECO:0000256" key="9">
    <source>
        <dbReference type="PIRNR" id="PIRNR002869"/>
    </source>
</evidence>
<evidence type="ECO:0000256" key="4">
    <source>
        <dbReference type="ARBA" id="ARBA00022960"/>
    </source>
</evidence>
<dbReference type="PIRSF" id="PIRSF002869">
    <property type="entry name" value="MviN"/>
    <property type="match status" value="1"/>
</dbReference>
<dbReference type="GO" id="GO:0005886">
    <property type="term" value="C:plasma membrane"/>
    <property type="evidence" value="ECO:0007669"/>
    <property type="project" value="UniProtKB-SubCell"/>
</dbReference>
<evidence type="ECO:0000256" key="6">
    <source>
        <dbReference type="ARBA" id="ARBA00022989"/>
    </source>
</evidence>
<keyword evidence="7 8" id="KW-0472">Membrane</keyword>
<evidence type="ECO:0000313" key="11">
    <source>
        <dbReference type="Proteomes" id="UP000231474"/>
    </source>
</evidence>
<evidence type="ECO:0000256" key="1">
    <source>
        <dbReference type="ARBA" id="ARBA00004651"/>
    </source>
</evidence>
<dbReference type="GO" id="GO:0015648">
    <property type="term" value="F:lipid-linked peptidoglycan transporter activity"/>
    <property type="evidence" value="ECO:0007669"/>
    <property type="project" value="UniProtKB-UniRule"/>
</dbReference>
<feature type="transmembrane region" description="Helical" evidence="8">
    <location>
        <begin position="69"/>
        <end position="87"/>
    </location>
</feature>
<evidence type="ECO:0000256" key="5">
    <source>
        <dbReference type="ARBA" id="ARBA00022984"/>
    </source>
</evidence>
<feature type="transmembrane region" description="Helical" evidence="8">
    <location>
        <begin position="200"/>
        <end position="223"/>
    </location>
</feature>
<keyword evidence="8 9" id="KW-0813">Transport</keyword>
<evidence type="ECO:0000256" key="8">
    <source>
        <dbReference type="HAMAP-Rule" id="MF_02078"/>
    </source>
</evidence>
<dbReference type="GO" id="GO:0071555">
    <property type="term" value="P:cell wall organization"/>
    <property type="evidence" value="ECO:0007669"/>
    <property type="project" value="UniProtKB-UniRule"/>
</dbReference>
<feature type="transmembrane region" description="Helical" evidence="8">
    <location>
        <begin position="145"/>
        <end position="166"/>
    </location>
</feature>
<keyword evidence="4 8" id="KW-0133">Cell shape</keyword>
<feature type="transmembrane region" description="Helical" evidence="8">
    <location>
        <begin position="253"/>
        <end position="283"/>
    </location>
</feature>
<feature type="transmembrane region" description="Helical" evidence="8">
    <location>
        <begin position="399"/>
        <end position="418"/>
    </location>
</feature>
<dbReference type="PANTHER" id="PTHR47019">
    <property type="entry name" value="LIPID II FLIPPASE MURJ"/>
    <property type="match status" value="1"/>
</dbReference>
<comment type="function">
    <text evidence="8 9">Involved in peptidoglycan biosynthesis. Transports lipid-linked peptidoglycan precursors from the inner to the outer leaflet of the cytoplasmic membrane.</text>
</comment>
<keyword evidence="8 9" id="KW-0961">Cell wall biogenesis/degradation</keyword>
<keyword evidence="6 8" id="KW-1133">Transmembrane helix</keyword>
<comment type="similarity">
    <text evidence="8 9">Belongs to the MurJ/MviN family.</text>
</comment>